<feature type="region of interest" description="Disordered" evidence="1">
    <location>
        <begin position="442"/>
        <end position="462"/>
    </location>
</feature>
<dbReference type="GeneID" id="117572578"/>
<evidence type="ECO:0000259" key="2">
    <source>
        <dbReference type="Pfam" id="PF25825"/>
    </source>
</evidence>
<reference evidence="4" key="1">
    <citation type="submission" date="2025-08" db="UniProtKB">
        <authorList>
            <consortium name="RefSeq"/>
        </authorList>
    </citation>
    <scope>IDENTIFICATION</scope>
    <source>
        <strain evidence="4">15112-1751.03</strain>
        <tissue evidence="4">Whole Adult</tissue>
    </source>
</reference>
<dbReference type="PANTHER" id="PTHR14907:SF2">
    <property type="entry name" value="SUPPRESSOR APC DOMAIN-CONTAINING PROTEIN 2"/>
    <property type="match status" value="1"/>
</dbReference>
<feature type="compositionally biased region" description="Pro residues" evidence="1">
    <location>
        <begin position="159"/>
        <end position="169"/>
    </location>
</feature>
<feature type="compositionally biased region" description="Low complexity" evidence="1">
    <location>
        <begin position="170"/>
        <end position="182"/>
    </location>
</feature>
<organism evidence="3 4">
    <name type="scientific">Drosophila albomicans</name>
    <name type="common">Fruit fly</name>
    <dbReference type="NCBI Taxonomy" id="7291"/>
    <lineage>
        <taxon>Eukaryota</taxon>
        <taxon>Metazoa</taxon>
        <taxon>Ecdysozoa</taxon>
        <taxon>Arthropoda</taxon>
        <taxon>Hexapoda</taxon>
        <taxon>Insecta</taxon>
        <taxon>Pterygota</taxon>
        <taxon>Neoptera</taxon>
        <taxon>Endopterygota</taxon>
        <taxon>Diptera</taxon>
        <taxon>Brachycera</taxon>
        <taxon>Muscomorpha</taxon>
        <taxon>Ephydroidea</taxon>
        <taxon>Drosophilidae</taxon>
        <taxon>Drosophila</taxon>
    </lineage>
</organism>
<dbReference type="RefSeq" id="XP_034111352.1">
    <property type="nucleotide sequence ID" value="XM_034255461.2"/>
</dbReference>
<feature type="compositionally biased region" description="Low complexity" evidence="1">
    <location>
        <begin position="442"/>
        <end position="452"/>
    </location>
</feature>
<accession>A0A6P8Z3B3</accession>
<feature type="compositionally biased region" description="Low complexity" evidence="1">
    <location>
        <begin position="135"/>
        <end position="148"/>
    </location>
</feature>
<protein>
    <submittedName>
        <fullName evidence="4">Suppressor APC domain-containing protein 2</fullName>
    </submittedName>
</protein>
<evidence type="ECO:0000313" key="4">
    <source>
        <dbReference type="RefSeq" id="XP_034111352.1"/>
    </source>
</evidence>
<dbReference type="Pfam" id="PF25825">
    <property type="entry name" value="SAPC2_N"/>
    <property type="match status" value="1"/>
</dbReference>
<proteinExistence type="predicted"/>
<feature type="region of interest" description="Disordered" evidence="1">
    <location>
        <begin position="404"/>
        <end position="426"/>
    </location>
</feature>
<dbReference type="OrthoDB" id="10035013at2759"/>
<dbReference type="InterPro" id="IPR026828">
    <property type="entry name" value="SAPC2_1/2"/>
</dbReference>
<name>A0A6P8Z3B3_DROAB</name>
<evidence type="ECO:0000313" key="3">
    <source>
        <dbReference type="Proteomes" id="UP000515160"/>
    </source>
</evidence>
<dbReference type="PANTHER" id="PTHR14907">
    <property type="entry name" value="FI14130P"/>
    <property type="match status" value="1"/>
</dbReference>
<keyword evidence="3" id="KW-1185">Reference proteome</keyword>
<dbReference type="AlphaFoldDB" id="A0A6P8Z3B3"/>
<sequence>MLSNGTCSKSGSLSSLDALPKQFVLSMKKLFDILDDKHSGYVRYTDIEKGWQDDGSKGLPQGVLDSLRRVTPPSGLLSFERFCAGLKLCLLRNQQQAQEKLAKPPRPPSAPQLLGLSLDTTLTPSVAPTAKVRPRSQLTLSTPPSLSPELERDEDYGTPAPPPPKPPRQPVSTSQQTPPTSSLAKADIRNALQNWQLSLMHSERTTVADNCGKQKILKTAREQFEHRGSADGGSSSASATDYALGGLSLALPPKKSSKRREARRHTLQHGIDYNMLKRLKHLEEQRELLLFGLDGVEKARDFYMQQVLNVQEQIKYFGRLGTRFDQWSELQQERLNYQRGRVLEANRSLAILTETWEHGGYPLHINLALPRKSLQHFNYKDNYAANEADLLACEKQALMSELYEQHQHQQQQQHQQHQQQQQHTQFHNLRGTRTRNLSDFVLSQPSPVSQSSAGLGDADVVY</sequence>
<dbReference type="InterPro" id="IPR057953">
    <property type="entry name" value="SAPC2_N"/>
</dbReference>
<gene>
    <name evidence="4" type="primary">LOC117572578</name>
</gene>
<dbReference type="Proteomes" id="UP000515160">
    <property type="component" value="Chromosome 3"/>
</dbReference>
<feature type="compositionally biased region" description="Low complexity" evidence="1">
    <location>
        <begin position="408"/>
        <end position="423"/>
    </location>
</feature>
<feature type="region of interest" description="Disordered" evidence="1">
    <location>
        <begin position="128"/>
        <end position="183"/>
    </location>
</feature>
<dbReference type="Pfam" id="PF11414">
    <property type="entry name" value="Suppressor_APC"/>
    <property type="match status" value="1"/>
</dbReference>
<feature type="domain" description="Suppressor APC" evidence="2">
    <location>
        <begin position="19"/>
        <end position="96"/>
    </location>
</feature>
<evidence type="ECO:0000256" key="1">
    <source>
        <dbReference type="SAM" id="MobiDB-lite"/>
    </source>
</evidence>